<accession>A0AAW1PLW3</accession>
<feature type="domain" description="Vacuolar import/degradation Vid27 C-terminal" evidence="1">
    <location>
        <begin position="15"/>
        <end position="330"/>
    </location>
</feature>
<organism evidence="2 3">
    <name type="scientific">Symbiochloris irregularis</name>
    <dbReference type="NCBI Taxonomy" id="706552"/>
    <lineage>
        <taxon>Eukaryota</taxon>
        <taxon>Viridiplantae</taxon>
        <taxon>Chlorophyta</taxon>
        <taxon>core chlorophytes</taxon>
        <taxon>Trebouxiophyceae</taxon>
        <taxon>Trebouxiales</taxon>
        <taxon>Trebouxiaceae</taxon>
        <taxon>Symbiochloris</taxon>
    </lineage>
</organism>
<dbReference type="GO" id="GO:0005634">
    <property type="term" value="C:nucleus"/>
    <property type="evidence" value="ECO:0007669"/>
    <property type="project" value="TreeGrafter"/>
</dbReference>
<dbReference type="InterPro" id="IPR011044">
    <property type="entry name" value="Quino_amine_DH_bsu"/>
</dbReference>
<dbReference type="Proteomes" id="UP001465755">
    <property type="component" value="Unassembled WGS sequence"/>
</dbReference>
<dbReference type="AlphaFoldDB" id="A0AAW1PLW3"/>
<dbReference type="InterPro" id="IPR015943">
    <property type="entry name" value="WD40/YVTN_repeat-like_dom_sf"/>
</dbReference>
<dbReference type="Pfam" id="PF08553">
    <property type="entry name" value="VID27"/>
    <property type="match status" value="1"/>
</dbReference>
<reference evidence="2 3" key="1">
    <citation type="journal article" date="2024" name="Nat. Commun.">
        <title>Phylogenomics reveals the evolutionary origins of lichenization in chlorophyte algae.</title>
        <authorList>
            <person name="Puginier C."/>
            <person name="Libourel C."/>
            <person name="Otte J."/>
            <person name="Skaloud P."/>
            <person name="Haon M."/>
            <person name="Grisel S."/>
            <person name="Petersen M."/>
            <person name="Berrin J.G."/>
            <person name="Delaux P.M."/>
            <person name="Dal Grande F."/>
            <person name="Keller J."/>
        </authorList>
    </citation>
    <scope>NUCLEOTIDE SEQUENCE [LARGE SCALE GENOMIC DNA]</scope>
    <source>
        <strain evidence="2 3">SAG 2036</strain>
    </source>
</reference>
<proteinExistence type="predicted"/>
<dbReference type="InterPro" id="IPR013863">
    <property type="entry name" value="VID27_C"/>
</dbReference>
<dbReference type="EMBL" id="JALJOQ010000019">
    <property type="protein sequence ID" value="KAK9809527.1"/>
    <property type="molecule type" value="Genomic_DNA"/>
</dbReference>
<keyword evidence="3" id="KW-1185">Reference proteome</keyword>
<comment type="caution">
    <text evidence="2">The sequence shown here is derived from an EMBL/GenBank/DDBJ whole genome shotgun (WGS) entry which is preliminary data.</text>
</comment>
<evidence type="ECO:0000313" key="3">
    <source>
        <dbReference type="Proteomes" id="UP001465755"/>
    </source>
</evidence>
<gene>
    <name evidence="2" type="ORF">WJX73_008826</name>
</gene>
<protein>
    <recommendedName>
        <fullName evidence="1">Vacuolar import/degradation Vid27 C-terminal domain-containing protein</fullName>
    </recommendedName>
</protein>
<dbReference type="SUPFAM" id="SSF50969">
    <property type="entry name" value="YVTN repeat-like/Quinoprotein amine dehydrogenase"/>
    <property type="match status" value="1"/>
</dbReference>
<dbReference type="InterPro" id="IPR040458">
    <property type="entry name" value="Vid27"/>
</dbReference>
<dbReference type="PANTHER" id="PTHR31913">
    <property type="entry name" value="VACUOLAR IMPORT AND DEGRADATION PROTEIN 27"/>
    <property type="match status" value="1"/>
</dbReference>
<sequence>MPPGAVQDQRPVHHQLCVGAGGRSWVVRGDEVVTLENSDSGFKEVMGHGFTFRLLPSFAMQKERVGITTALLMKHESQLLALVSDVSNCIIQADIATGKVVRIWTPKKSAESVNLEWRTMATDTPAAQLDNRDTFVCLGSDSVSRWDLRAPPGLAQKLSNTGFRKYAPSSKPQFSCMATAGDGSMVIGSASGIVHMYAPEPLRQWSIANTEFSAGAPVTDLDITYDGHWVLATTDHYLVIAPTQFRTPSGRRNGFQYTVQMHMEASAVRLVLGNTDAVTVHGAVNEHVRPFRGGRFDWVTDSESKERRLAASCGEFVASWSWRRIKLAMKEGARRIPNHQLVQQSIGAAEVSDAAFMHQAFSPTRGGSQMGVLTPRSIFNVSFPDD</sequence>
<evidence type="ECO:0000259" key="1">
    <source>
        <dbReference type="Pfam" id="PF08553"/>
    </source>
</evidence>
<evidence type="ECO:0000313" key="2">
    <source>
        <dbReference type="EMBL" id="KAK9809527.1"/>
    </source>
</evidence>
<dbReference type="GO" id="GO:0005737">
    <property type="term" value="C:cytoplasm"/>
    <property type="evidence" value="ECO:0007669"/>
    <property type="project" value="TreeGrafter"/>
</dbReference>
<dbReference type="Gene3D" id="2.130.10.10">
    <property type="entry name" value="YVTN repeat-like/Quinoprotein amine dehydrogenase"/>
    <property type="match status" value="1"/>
</dbReference>
<dbReference type="PANTHER" id="PTHR31913:SF0">
    <property type="entry name" value="VACUOLAR IMPORT AND DEGRADATION PROTEIN 27"/>
    <property type="match status" value="1"/>
</dbReference>
<name>A0AAW1PLW3_9CHLO</name>